<comment type="subcellular location">
    <subcellularLocation>
        <location evidence="1">Cell envelope</location>
    </subcellularLocation>
</comment>
<feature type="chain" id="PRO_5005477191" evidence="6">
    <location>
        <begin position="34"/>
        <end position="338"/>
    </location>
</feature>
<evidence type="ECO:0000256" key="1">
    <source>
        <dbReference type="ARBA" id="ARBA00004196"/>
    </source>
</evidence>
<dbReference type="PATRIC" id="fig|1408189.4.peg.1390"/>
<keyword evidence="9" id="KW-1185">Reference proteome</keyword>
<dbReference type="InterPro" id="IPR002491">
    <property type="entry name" value="ABC_transptr_periplasmic_BD"/>
</dbReference>
<evidence type="ECO:0000256" key="3">
    <source>
        <dbReference type="ARBA" id="ARBA00022448"/>
    </source>
</evidence>
<dbReference type="PROSITE" id="PS51257">
    <property type="entry name" value="PROKAR_LIPOPROTEIN"/>
    <property type="match status" value="1"/>
</dbReference>
<keyword evidence="4 6" id="KW-0732">Signal</keyword>
<dbReference type="Gene3D" id="3.40.50.1980">
    <property type="entry name" value="Nitrogenase molybdenum iron protein domain"/>
    <property type="match status" value="2"/>
</dbReference>
<dbReference type="EMBL" id="CP006841">
    <property type="protein sequence ID" value="ALA67516.1"/>
    <property type="molecule type" value="Genomic_DNA"/>
</dbReference>
<dbReference type="PANTHER" id="PTHR30532">
    <property type="entry name" value="IRON III DICITRATE-BINDING PERIPLASMIC PROTEIN"/>
    <property type="match status" value="1"/>
</dbReference>
<dbReference type="OrthoDB" id="63946at2"/>
<dbReference type="STRING" id="1408189.CLAC_06955"/>
<feature type="region of interest" description="Disordered" evidence="5">
    <location>
        <begin position="32"/>
        <end position="60"/>
    </location>
</feature>
<dbReference type="AlphaFoldDB" id="A0A0K2H1A8"/>
<evidence type="ECO:0000256" key="5">
    <source>
        <dbReference type="SAM" id="MobiDB-lite"/>
    </source>
</evidence>
<dbReference type="RefSeq" id="WP_053412267.1">
    <property type="nucleotide sequence ID" value="NZ_CP006841.1"/>
</dbReference>
<feature type="domain" description="Fe/B12 periplasmic-binding" evidence="7">
    <location>
        <begin position="66"/>
        <end position="338"/>
    </location>
</feature>
<evidence type="ECO:0000256" key="4">
    <source>
        <dbReference type="ARBA" id="ARBA00022729"/>
    </source>
</evidence>
<evidence type="ECO:0000259" key="7">
    <source>
        <dbReference type="PROSITE" id="PS50983"/>
    </source>
</evidence>
<evidence type="ECO:0000313" key="8">
    <source>
        <dbReference type="EMBL" id="ALA67516.1"/>
    </source>
</evidence>
<dbReference type="GO" id="GO:0030288">
    <property type="term" value="C:outer membrane-bounded periplasmic space"/>
    <property type="evidence" value="ECO:0007669"/>
    <property type="project" value="TreeGrafter"/>
</dbReference>
<accession>A0A0K2H1A8</accession>
<evidence type="ECO:0000313" key="9">
    <source>
        <dbReference type="Proteomes" id="UP000058446"/>
    </source>
</evidence>
<dbReference type="PROSITE" id="PS50983">
    <property type="entry name" value="FE_B12_PBP"/>
    <property type="match status" value="1"/>
</dbReference>
<protein>
    <submittedName>
        <fullName evidence="8">Iron ABC transporter substrate-binding protein</fullName>
    </submittedName>
</protein>
<comment type="similarity">
    <text evidence="2">Belongs to the bacterial solute-binding protein 8 family.</text>
</comment>
<dbReference type="KEGG" id="clw:CLAC_06955"/>
<proteinExistence type="inferred from homology"/>
<dbReference type="Pfam" id="PF01497">
    <property type="entry name" value="Peripla_BP_2"/>
    <property type="match status" value="1"/>
</dbReference>
<feature type="compositionally biased region" description="Low complexity" evidence="5">
    <location>
        <begin position="32"/>
        <end position="47"/>
    </location>
</feature>
<evidence type="ECO:0000256" key="2">
    <source>
        <dbReference type="ARBA" id="ARBA00008814"/>
    </source>
</evidence>
<dbReference type="Proteomes" id="UP000058446">
    <property type="component" value="Chromosome"/>
</dbReference>
<evidence type="ECO:0000256" key="6">
    <source>
        <dbReference type="SAM" id="SignalP"/>
    </source>
</evidence>
<feature type="signal peptide" evidence="6">
    <location>
        <begin position="1"/>
        <end position="33"/>
    </location>
</feature>
<name>A0A0K2H1A8_9CORY</name>
<dbReference type="PANTHER" id="PTHR30532:SF28">
    <property type="entry name" value="PETROBACTIN-BINDING PROTEIN YCLQ"/>
    <property type="match status" value="1"/>
</dbReference>
<organism evidence="8 9">
    <name type="scientific">Corynebacterium lactis RW2-5</name>
    <dbReference type="NCBI Taxonomy" id="1408189"/>
    <lineage>
        <taxon>Bacteria</taxon>
        <taxon>Bacillati</taxon>
        <taxon>Actinomycetota</taxon>
        <taxon>Actinomycetes</taxon>
        <taxon>Mycobacteriales</taxon>
        <taxon>Corynebacteriaceae</taxon>
        <taxon>Corynebacterium</taxon>
    </lineage>
</organism>
<reference evidence="8 9" key="1">
    <citation type="submission" date="2013-10" db="EMBL/GenBank/DDBJ databases">
        <title>Complete genome sequence of Corynebacterium lactis DSM 45799(T), isolated from raw cow milk.</title>
        <authorList>
            <person name="Ruckert C."/>
            <person name="Albersmeier A."/>
            <person name="Lipski A."/>
            <person name="Kalinowski J."/>
        </authorList>
    </citation>
    <scope>NUCLEOTIDE SEQUENCE [LARGE SCALE GENOMIC DNA]</scope>
    <source>
        <strain evidence="8 9">RW2-5</strain>
    </source>
</reference>
<dbReference type="GO" id="GO:1901678">
    <property type="term" value="P:iron coordination entity transport"/>
    <property type="evidence" value="ECO:0007669"/>
    <property type="project" value="UniProtKB-ARBA"/>
</dbReference>
<sequence>MARTNSGRVRNIVAATAASLSLVLASCSTGSGAGNEAQSNASQESQSTITVTDNHGDQKINSPAEKVVATDNRSFEILDNWGVNVVVAPKPIVPFTVSGIKDNKDIQDLGSHREPNLELVAAADPDLIVNGQRFAKYYEDMKKLAPSSAIVEFEPRKDQPLDAELKRHAEGLGKAFGKEEDAKQLIADFDKALERAKKAYDPNVKVMALNSSGGTLGYIAPSVGRTFGPVFDMIGMKPALEVANSSDDHQGDEISVEAIAKANPDFIMVLDRDAGTSVRGTSEYRSAQSVVEEAAPLKNVKAVKEGKIYYAPEDTYTNESIITYTEILNSLADAFEQA</sequence>
<keyword evidence="3" id="KW-0813">Transport</keyword>
<gene>
    <name evidence="8" type="ORF">CLAC_06955</name>
</gene>
<dbReference type="InterPro" id="IPR051313">
    <property type="entry name" value="Bact_iron-sidero_bind"/>
</dbReference>
<dbReference type="SUPFAM" id="SSF53807">
    <property type="entry name" value="Helical backbone' metal receptor"/>
    <property type="match status" value="1"/>
</dbReference>